<gene>
    <name evidence="2" type="ORF">PXEA_LOCUS5665</name>
</gene>
<dbReference type="GO" id="GO:0016324">
    <property type="term" value="C:apical plasma membrane"/>
    <property type="evidence" value="ECO:0007669"/>
    <property type="project" value="TreeGrafter"/>
</dbReference>
<accession>A0A448WI54</accession>
<dbReference type="PANTHER" id="PTHR43920">
    <property type="entry name" value="CHLORIDE INTRACELLULAR CHANNEL, ISOFORM A"/>
    <property type="match status" value="1"/>
</dbReference>
<comment type="caution">
    <text evidence="2">The sequence shown here is derived from an EMBL/GenBank/DDBJ whole genome shotgun (WGS) entry which is preliminary data.</text>
</comment>
<dbReference type="OrthoDB" id="1935530at2759"/>
<dbReference type="PANTHER" id="PTHR43920:SF5">
    <property type="entry name" value="CHLORIDE INTRACELLULAR CHANNEL CLIC"/>
    <property type="match status" value="1"/>
</dbReference>
<dbReference type="Proteomes" id="UP000784294">
    <property type="component" value="Unassembled WGS sequence"/>
</dbReference>
<dbReference type="EMBL" id="CAAALY010014144">
    <property type="protein sequence ID" value="VEL12225.1"/>
    <property type="molecule type" value="Genomic_DNA"/>
</dbReference>
<feature type="compositionally biased region" description="Polar residues" evidence="1">
    <location>
        <begin position="98"/>
        <end position="118"/>
    </location>
</feature>
<dbReference type="GO" id="GO:0005737">
    <property type="term" value="C:cytoplasm"/>
    <property type="evidence" value="ECO:0007669"/>
    <property type="project" value="TreeGrafter"/>
</dbReference>
<organism evidence="2 3">
    <name type="scientific">Protopolystoma xenopodis</name>
    <dbReference type="NCBI Taxonomy" id="117903"/>
    <lineage>
        <taxon>Eukaryota</taxon>
        <taxon>Metazoa</taxon>
        <taxon>Spiralia</taxon>
        <taxon>Lophotrochozoa</taxon>
        <taxon>Platyhelminthes</taxon>
        <taxon>Monogenea</taxon>
        <taxon>Polyopisthocotylea</taxon>
        <taxon>Polystomatidea</taxon>
        <taxon>Polystomatidae</taxon>
        <taxon>Protopolystoma</taxon>
    </lineage>
</organism>
<dbReference type="Gene3D" id="1.20.1050.10">
    <property type="match status" value="1"/>
</dbReference>
<feature type="region of interest" description="Disordered" evidence="1">
    <location>
        <begin position="91"/>
        <end position="172"/>
    </location>
</feature>
<evidence type="ECO:0000313" key="2">
    <source>
        <dbReference type="EMBL" id="VEL12225.1"/>
    </source>
</evidence>
<dbReference type="AlphaFoldDB" id="A0A448WI54"/>
<sequence length="429" mass="47330">MAPKLQHLRVASAYYRQFCISEDLIYVWHYLANLYSLPAFQVSCPTDRDILLHYVDRVHGGEARKLAAIKHELTSLSDTVRSLSTPDHVKAPCPGQVNAASTSAPGLGQTTGVTSPSSRLDEDPTSTSLEEVTEDSDGTGDVMYPRGLKNSDSCQTSWTRSGPKGAEREAAGQGKVTPLLRAEMYKSTGCIQFCKPKDMSPEGRHANTLNGLAGYGQTRKLNDPPACSQPTIDEPSQEAVLPVQLISIKKRVHLNPTGSICLCRMEAKLFRLVSSVQKTRLTMHEIAHVPICHNPSTSTNCPARNDNLLLHLFGLQILFAITMTFCQIDQLHRHCGSLLSSHILGRDWLDPSGGCILFDLLLSASLALPQSVKEDDHLPFEQEDFFESHRQFLVKQSLFLADISLLCFLPYRENISACSARRNPSCQQG</sequence>
<proteinExistence type="predicted"/>
<evidence type="ECO:0000256" key="1">
    <source>
        <dbReference type="SAM" id="MobiDB-lite"/>
    </source>
</evidence>
<dbReference type="SUPFAM" id="SSF47616">
    <property type="entry name" value="GST C-terminal domain-like"/>
    <property type="match status" value="1"/>
</dbReference>
<dbReference type="InterPro" id="IPR036282">
    <property type="entry name" value="Glutathione-S-Trfase_C_sf"/>
</dbReference>
<protein>
    <submittedName>
        <fullName evidence="2">Uncharacterized protein</fullName>
    </submittedName>
</protein>
<keyword evidence="3" id="KW-1185">Reference proteome</keyword>
<reference evidence="2" key="1">
    <citation type="submission" date="2018-11" db="EMBL/GenBank/DDBJ databases">
        <authorList>
            <consortium name="Pathogen Informatics"/>
        </authorList>
    </citation>
    <scope>NUCLEOTIDE SEQUENCE</scope>
</reference>
<evidence type="ECO:0000313" key="3">
    <source>
        <dbReference type="Proteomes" id="UP000784294"/>
    </source>
</evidence>
<name>A0A448WI54_9PLAT</name>
<dbReference type="GO" id="GO:0005254">
    <property type="term" value="F:chloride channel activity"/>
    <property type="evidence" value="ECO:0007669"/>
    <property type="project" value="TreeGrafter"/>
</dbReference>
<feature type="compositionally biased region" description="Polar residues" evidence="1">
    <location>
        <begin position="150"/>
        <end position="160"/>
    </location>
</feature>